<accession>A0A3R7KDT5</accession>
<dbReference type="OMA" id="HCLSMYT"/>
<keyword evidence="6" id="KW-0969">Cilium</keyword>
<proteinExistence type="predicted"/>
<dbReference type="RefSeq" id="XP_029234678.1">
    <property type="nucleotide sequence ID" value="XM_029385471.1"/>
</dbReference>
<keyword evidence="1 2" id="KW-0175">Coiled coil</keyword>
<dbReference type="AlphaFoldDB" id="A0A3R7KDT5"/>
<feature type="domain" description="FAZ1 C-terminal region" evidence="5">
    <location>
        <begin position="996"/>
        <end position="1030"/>
    </location>
</feature>
<dbReference type="Pfam" id="PF23398">
    <property type="entry name" value="FAZ1_cons"/>
    <property type="match status" value="1"/>
</dbReference>
<dbReference type="OrthoDB" id="10255522at2759"/>
<keyword evidence="6" id="KW-0282">Flagellum</keyword>
<evidence type="ECO:0000256" key="1">
    <source>
        <dbReference type="ARBA" id="ARBA00023054"/>
    </source>
</evidence>
<name>A0A3R7KDT5_TRYRA</name>
<dbReference type="PANTHER" id="PTHR32083">
    <property type="entry name" value="CILIA AND FLAGELLA-ASSOCIATED PROTEIN 58-RELATED"/>
    <property type="match status" value="1"/>
</dbReference>
<dbReference type="GO" id="GO:0005856">
    <property type="term" value="C:cytoskeleton"/>
    <property type="evidence" value="ECO:0007669"/>
    <property type="project" value="TreeGrafter"/>
</dbReference>
<feature type="non-terminal residue" evidence="6">
    <location>
        <position position="1062"/>
    </location>
</feature>
<dbReference type="GeneID" id="40332670"/>
<evidence type="ECO:0000259" key="4">
    <source>
        <dbReference type="Pfam" id="PF23398"/>
    </source>
</evidence>
<dbReference type="Pfam" id="PF23404">
    <property type="entry name" value="FAZ1_C"/>
    <property type="match status" value="1"/>
</dbReference>
<keyword evidence="6" id="KW-0966">Cell projection</keyword>
<comment type="caution">
    <text evidence="6">The sequence shown here is derived from an EMBL/GenBank/DDBJ whole genome shotgun (WGS) entry which is preliminary data.</text>
</comment>
<dbReference type="InterPro" id="IPR056615">
    <property type="entry name" value="FAZ1_C"/>
</dbReference>
<dbReference type="Gene3D" id="1.20.920.20">
    <property type="match status" value="1"/>
</dbReference>
<dbReference type="EMBL" id="MKGL01000457">
    <property type="protein sequence ID" value="RNE98509.1"/>
    <property type="molecule type" value="Genomic_DNA"/>
</dbReference>
<feature type="domain" description="Flagellar attachment zone protein 1 conserved" evidence="4">
    <location>
        <begin position="416"/>
        <end position="507"/>
    </location>
</feature>
<evidence type="ECO:0000256" key="2">
    <source>
        <dbReference type="SAM" id="Coils"/>
    </source>
</evidence>
<feature type="coiled-coil region" evidence="2">
    <location>
        <begin position="600"/>
        <end position="634"/>
    </location>
</feature>
<sequence>MAFLSALKRDTPNLQTGQTVAYDYLVDDEHWQWTLGTVVSLKEYSAVVQQWRINQGDNAALRNIVTNEIEKETKRMKLFQERLSNSRDKLAAIRSENEDRVSAARRLYELAKEQVEEVDEVHMREVTSQARPSPVAMEVLKAVLAVAKNDPAVKDCSSWYDIQMEYRKPDAVMDFIHVDALGHYYPTPDDIISSLQGPRFSSAAAARDSDAIRSLHQWVMSALAYQEAHSKLTSDTRVQAQNDCISDAISAMKACRMKVIKLKEELSRENPLAARGQVTSFTKTSVQSTIPLSAVISLVPIDLFVTDCALTDDEVEIIYENATWMRFQLKVQLSRTMNEYMAAMAELHCLSMYTTELEEKRLNLREHYTRNVFRNQDRAALETQDSATSKKIKMLQDTIDELKKHDERWSFEDGPTVTTKHTKKYPGKHWKALLTNKPEEVLATFKSEQALACHVSNDCIQNVEFHLEPDALLSSFNVQHSARQTAGEVDKRLSEFPPREMNRLYQDLECPKVALDRAIVEMCRALDMPENKFHGLHFDEFVEQVKVCARLGDKDAYESEIGDLLMFLDKIHNENRSLQYTLEKSAEEFRRQTASTLREQEALRQRNNELHAEIGRLRNLVEKLKDLADKQASELELFKLQKNQANQIRTQRNLSAFRGDNTAEPLYCVTLDELHEQMKQCEQAEQEAAQLHTQLEDLNQTHVNLLAHLNTLAQEKDSVEMENEKLKEELQMAVKSVSDATKARADILHELEIKCAECGELMNNLNQLSELLDSLKASEKEALASIEARDEEINELQQQLEDALHNHNIVTRALDVKERHEDELIELTERQQKEINAYRHKRRIAHEARSLEPTLQPQSVIGTSLEDEVDPEDIIREPLLSVTMDEYTNQIQRSNQLQQENDTLRQYLQQLNDDKETLHGQLRETAAENKNLTDQHRAKAEECIAANNKIRNLYEINGRQASELEKMNIENQQQIEEIEKVTSENEKLTDELEKLAADNEKLTDDLEKKAAENEKLAEELEQKAAENERLAEELEQKAAENERLAEELEQKAAENERLAEEL</sequence>
<reference evidence="6 7" key="1">
    <citation type="journal article" date="2018" name="BMC Genomics">
        <title>Genomic comparison of Trypanosoma conorhini and Trypanosoma rangeli to Trypanosoma cruzi strains of high and low virulence.</title>
        <authorList>
            <person name="Bradwell K.R."/>
            <person name="Koparde V.N."/>
            <person name="Matveyev A.V."/>
            <person name="Serrano M.G."/>
            <person name="Alves J.M."/>
            <person name="Parikh H."/>
            <person name="Huang B."/>
            <person name="Lee V."/>
            <person name="Espinosa-Alvarez O."/>
            <person name="Ortiz P.A."/>
            <person name="Costa-Martins A.G."/>
            <person name="Teixeira M.M."/>
            <person name="Buck G.A."/>
        </authorList>
    </citation>
    <scope>NUCLEOTIDE SEQUENCE [LARGE SCALE GENOMIC DNA]</scope>
    <source>
        <strain evidence="6 7">AM80</strain>
    </source>
</reference>
<evidence type="ECO:0000259" key="5">
    <source>
        <dbReference type="Pfam" id="PF23404"/>
    </source>
</evidence>
<gene>
    <name evidence="6" type="ORF">TraAM80_08737</name>
</gene>
<evidence type="ECO:0000256" key="3">
    <source>
        <dbReference type="SAM" id="MobiDB-lite"/>
    </source>
</evidence>
<feature type="coiled-coil region" evidence="2">
    <location>
        <begin position="69"/>
        <end position="96"/>
    </location>
</feature>
<dbReference type="PANTHER" id="PTHR32083:SF48">
    <property type="entry name" value="TRANS-GOLGI NETWORK-LOCALIZED SYP41-INTERACTING PROTEIN 1"/>
    <property type="match status" value="1"/>
</dbReference>
<feature type="coiled-coil region" evidence="2">
    <location>
        <begin position="671"/>
        <end position="837"/>
    </location>
</feature>
<evidence type="ECO:0000313" key="6">
    <source>
        <dbReference type="EMBL" id="RNE98509.1"/>
    </source>
</evidence>
<feature type="region of interest" description="Disordered" evidence="3">
    <location>
        <begin position="1013"/>
        <end position="1062"/>
    </location>
</feature>
<protein>
    <submittedName>
        <fullName evidence="6">Flagellar attachment zone protein 1</fullName>
    </submittedName>
</protein>
<evidence type="ECO:0000313" key="7">
    <source>
        <dbReference type="Proteomes" id="UP000283634"/>
    </source>
</evidence>
<dbReference type="InterPro" id="IPR056614">
    <property type="entry name" value="FAZ1_cons"/>
</dbReference>
<keyword evidence="7" id="KW-1185">Reference proteome</keyword>
<organism evidence="6 7">
    <name type="scientific">Trypanosoma rangeli</name>
    <dbReference type="NCBI Taxonomy" id="5698"/>
    <lineage>
        <taxon>Eukaryota</taxon>
        <taxon>Discoba</taxon>
        <taxon>Euglenozoa</taxon>
        <taxon>Kinetoplastea</taxon>
        <taxon>Metakinetoplastina</taxon>
        <taxon>Trypanosomatida</taxon>
        <taxon>Trypanosomatidae</taxon>
        <taxon>Trypanosoma</taxon>
        <taxon>Herpetosoma</taxon>
    </lineage>
</organism>
<dbReference type="Proteomes" id="UP000283634">
    <property type="component" value="Unassembled WGS sequence"/>
</dbReference>